<dbReference type="PANTHER" id="PTHR19328">
    <property type="entry name" value="HEDGEHOG-INTERACTING PROTEIN"/>
    <property type="match status" value="1"/>
</dbReference>
<dbReference type="PANTHER" id="PTHR19328:SF13">
    <property type="entry name" value="HIPL1 PROTEIN"/>
    <property type="match status" value="1"/>
</dbReference>
<dbReference type="PROSITE" id="PS51257">
    <property type="entry name" value="PROKAR_LIPOPROTEIN"/>
    <property type="match status" value="1"/>
</dbReference>
<keyword evidence="4" id="KW-0560">Oxidoreductase</keyword>
<dbReference type="Pfam" id="PF07995">
    <property type="entry name" value="GSDH"/>
    <property type="match status" value="1"/>
</dbReference>
<feature type="signal peptide" evidence="2">
    <location>
        <begin position="1"/>
        <end position="18"/>
    </location>
</feature>
<keyword evidence="2" id="KW-0732">Signal</keyword>
<dbReference type="RefSeq" id="WP_404313692.1">
    <property type="nucleotide sequence ID" value="NZ_JAUIYO010000001.1"/>
</dbReference>
<evidence type="ECO:0000256" key="2">
    <source>
        <dbReference type="SAM" id="SignalP"/>
    </source>
</evidence>
<feature type="domain" description="Glucose/Sorbosone dehydrogenase" evidence="3">
    <location>
        <begin position="46"/>
        <end position="338"/>
    </location>
</feature>
<evidence type="ECO:0000259" key="3">
    <source>
        <dbReference type="Pfam" id="PF07995"/>
    </source>
</evidence>
<feature type="compositionally biased region" description="Polar residues" evidence="1">
    <location>
        <begin position="23"/>
        <end position="38"/>
    </location>
</feature>
<keyword evidence="5" id="KW-1185">Reference proteome</keyword>
<sequence length="359" mass="39552">MKKWLLAALILLSGCASPEKGTSKSTASQNPTADASTETEVIAENLQVPWDITKLDDTFFISQRGGNIVHVLPNGKKELMELKLSQPVLHEGEGGLLGFELDPGFSQNHLAYVYHTYHDGERILNRIIQIQKQENLWKETKVLLAGIPGGFIHNGGRLAIGPDSKLYVTAGDAGMKQSAQNIQTLSGKILRLNLDGSVPEDNPFEDSYVFSYGHRNPQGIAWSENRTMYAAEHGQSAHDEINIITPGKNYGWPVIEGGEKKAGMETPMIHSGNETWAPSGMAYHDGKLFIATLRGEKLLALNLENKEMTVFFDQGGRLRDVYVDNDSLYVVTNNTDGRGTPAENDDRLLYLSLLKNGDI</sequence>
<feature type="chain" id="PRO_5047543097" evidence="2">
    <location>
        <begin position="19"/>
        <end position="359"/>
    </location>
</feature>
<name>A0ABW8I3Y9_9BACI</name>
<protein>
    <submittedName>
        <fullName evidence="4">PQQ-dependent sugar dehydrogenase</fullName>
        <ecNumber evidence="4">1.1.5.-</ecNumber>
    </submittedName>
</protein>
<gene>
    <name evidence="4" type="ORF">QYG89_00595</name>
</gene>
<evidence type="ECO:0000313" key="4">
    <source>
        <dbReference type="EMBL" id="MFK2824190.1"/>
    </source>
</evidence>
<feature type="region of interest" description="Disordered" evidence="1">
    <location>
        <begin position="18"/>
        <end position="38"/>
    </location>
</feature>
<dbReference type="Proteomes" id="UP001619911">
    <property type="component" value="Unassembled WGS sequence"/>
</dbReference>
<dbReference type="SUPFAM" id="SSF50952">
    <property type="entry name" value="Soluble quinoprotein glucose dehydrogenase"/>
    <property type="match status" value="1"/>
</dbReference>
<dbReference type="EC" id="1.1.5.-" evidence="4"/>
<reference evidence="4 5" key="1">
    <citation type="submission" date="2023-07" db="EMBL/GenBank/DDBJ databases">
        <title>Bacillus lucianemedeirus sp. nov, a new species isolated from an immunobiological production facility.</title>
        <authorList>
            <person name="Costa L.V."/>
            <person name="Miranda R.V.S.L."/>
            <person name="Brandao M.L.L."/>
            <person name="Reis C.M.F."/>
            <person name="Frazao A.M."/>
            <person name="Cruz F.V."/>
            <person name="Baio P.V.P."/>
            <person name="Veras J.F.C."/>
            <person name="Ramos J.N."/>
            <person name="Vieira V."/>
        </authorList>
    </citation>
    <scope>NUCLEOTIDE SEQUENCE [LARGE SCALE GENOMIC DNA]</scope>
    <source>
        <strain evidence="4 5">B190/17</strain>
    </source>
</reference>
<proteinExistence type="predicted"/>
<dbReference type="GO" id="GO:0016491">
    <property type="term" value="F:oxidoreductase activity"/>
    <property type="evidence" value="ECO:0007669"/>
    <property type="project" value="UniProtKB-KW"/>
</dbReference>
<evidence type="ECO:0000313" key="5">
    <source>
        <dbReference type="Proteomes" id="UP001619911"/>
    </source>
</evidence>
<accession>A0ABW8I3Y9</accession>
<dbReference type="InterPro" id="IPR012938">
    <property type="entry name" value="Glc/Sorbosone_DH"/>
</dbReference>
<dbReference type="InterPro" id="IPR011041">
    <property type="entry name" value="Quinoprot_gluc/sorb_DH_b-prop"/>
</dbReference>
<dbReference type="Gene3D" id="2.120.10.30">
    <property type="entry name" value="TolB, C-terminal domain"/>
    <property type="match status" value="1"/>
</dbReference>
<evidence type="ECO:0000256" key="1">
    <source>
        <dbReference type="SAM" id="MobiDB-lite"/>
    </source>
</evidence>
<dbReference type="EMBL" id="JAUIYO010000001">
    <property type="protein sequence ID" value="MFK2824190.1"/>
    <property type="molecule type" value="Genomic_DNA"/>
</dbReference>
<dbReference type="InterPro" id="IPR011042">
    <property type="entry name" value="6-blade_b-propeller_TolB-like"/>
</dbReference>
<organism evidence="4 5">
    <name type="scientific">Bacillus lumedeiriae</name>
    <dbReference type="NCBI Taxonomy" id="3058829"/>
    <lineage>
        <taxon>Bacteria</taxon>
        <taxon>Bacillati</taxon>
        <taxon>Bacillota</taxon>
        <taxon>Bacilli</taxon>
        <taxon>Bacillales</taxon>
        <taxon>Bacillaceae</taxon>
        <taxon>Bacillus</taxon>
    </lineage>
</organism>
<comment type="caution">
    <text evidence="4">The sequence shown here is derived from an EMBL/GenBank/DDBJ whole genome shotgun (WGS) entry which is preliminary data.</text>
</comment>